<dbReference type="SUPFAM" id="SSF55961">
    <property type="entry name" value="Bet v1-like"/>
    <property type="match status" value="1"/>
</dbReference>
<dbReference type="Pfam" id="PF10604">
    <property type="entry name" value="Polyketide_cyc2"/>
    <property type="match status" value="1"/>
</dbReference>
<evidence type="ECO:0000259" key="1">
    <source>
        <dbReference type="SMART" id="SM00871"/>
    </source>
</evidence>
<dbReference type="InterPro" id="IPR029442">
    <property type="entry name" value="GyrI-like"/>
</dbReference>
<feature type="domain" description="AraC effector-binding" evidence="1">
    <location>
        <begin position="186"/>
        <end position="341"/>
    </location>
</feature>
<dbReference type="Gene3D" id="3.20.80.10">
    <property type="entry name" value="Regulatory factor, effector binding domain"/>
    <property type="match status" value="1"/>
</dbReference>
<sequence length="341" mass="38320">MKFLKYFFLFLLAIILLGLLYVSTYSGNYNITRSKVVKAPIAHAFNTVNDLKTWEKWGPWHDEDSTIVVTYGDKTVGVGASNSWTSKDGPGAMKTIAIEPNTFIDQEMSFNNGDPSGIYWKFNEVEEGTKVTWGMKADKSPFIFKMFAAISGGWDNMLGPMQEKGLANLDKVITSTIPEAPKCRLSTIYAKESSSLTFIGYPHKIKIDHDEMTRLFMADLPKAGTYAIKSGLKEGDFIPGSVYTKYDETSKETEFYIGLLLNKNVKPAEGMETIKLPKGKALMISKFGNYGVGDEMAHQALADYISQNKLEMTFPIWELYVNDPTKVKPEDIQTDIYYPIK</sequence>
<dbReference type="SUPFAM" id="SSF55136">
    <property type="entry name" value="Probable bacterial effector-binding domain"/>
    <property type="match status" value="1"/>
</dbReference>
<dbReference type="RefSeq" id="WP_348737762.1">
    <property type="nucleotide sequence ID" value="NZ_CAXJRC010000011.1"/>
</dbReference>
<dbReference type="EMBL" id="CAXJRC010000011">
    <property type="protein sequence ID" value="CAL2105933.1"/>
    <property type="molecule type" value="Genomic_DNA"/>
</dbReference>
<dbReference type="InterPro" id="IPR023393">
    <property type="entry name" value="START-like_dom_sf"/>
</dbReference>
<keyword evidence="3" id="KW-1185">Reference proteome</keyword>
<dbReference type="SMART" id="SM00871">
    <property type="entry name" value="AraC_E_bind"/>
    <property type="match status" value="1"/>
</dbReference>
<dbReference type="Proteomes" id="UP001497602">
    <property type="component" value="Unassembled WGS sequence"/>
</dbReference>
<evidence type="ECO:0000313" key="3">
    <source>
        <dbReference type="Proteomes" id="UP001497602"/>
    </source>
</evidence>
<dbReference type="InterPro" id="IPR011256">
    <property type="entry name" value="Reg_factor_effector_dom_sf"/>
</dbReference>
<accession>A0ABP1F682</accession>
<comment type="caution">
    <text evidence="2">The sequence shown here is derived from an EMBL/GenBank/DDBJ whole genome shotgun (WGS) entry which is preliminary data.</text>
</comment>
<dbReference type="InterPro" id="IPR019587">
    <property type="entry name" value="Polyketide_cyclase/dehydratase"/>
</dbReference>
<dbReference type="InterPro" id="IPR010499">
    <property type="entry name" value="AraC_E-bd"/>
</dbReference>
<proteinExistence type="predicted"/>
<reference evidence="2 3" key="1">
    <citation type="submission" date="2024-05" db="EMBL/GenBank/DDBJ databases">
        <authorList>
            <person name="Duchaud E."/>
        </authorList>
    </citation>
    <scope>NUCLEOTIDE SEQUENCE [LARGE SCALE GENOMIC DNA]</scope>
    <source>
        <strain evidence="2">Ena-SAMPLE-TAB-13-05-2024-13:56:06:370-140305</strain>
    </source>
</reference>
<organism evidence="2 3">
    <name type="scientific">Tenacibaculum vairaonense</name>
    <dbReference type="NCBI Taxonomy" id="3137860"/>
    <lineage>
        <taxon>Bacteria</taxon>
        <taxon>Pseudomonadati</taxon>
        <taxon>Bacteroidota</taxon>
        <taxon>Flavobacteriia</taxon>
        <taxon>Flavobacteriales</taxon>
        <taxon>Flavobacteriaceae</taxon>
        <taxon>Tenacibaculum</taxon>
    </lineage>
</organism>
<evidence type="ECO:0000313" key="2">
    <source>
        <dbReference type="EMBL" id="CAL2105933.1"/>
    </source>
</evidence>
<dbReference type="CDD" id="cd07818">
    <property type="entry name" value="SRPBCC_1"/>
    <property type="match status" value="1"/>
</dbReference>
<dbReference type="Gene3D" id="3.30.530.20">
    <property type="match status" value="1"/>
</dbReference>
<gene>
    <name evidence="2" type="ORF">T190115A13A_10089</name>
</gene>
<protein>
    <submittedName>
        <fullName evidence="2">AraC_E_bind domain-containing protein</fullName>
    </submittedName>
</protein>
<dbReference type="Pfam" id="PF06445">
    <property type="entry name" value="GyrI-like"/>
    <property type="match status" value="1"/>
</dbReference>
<name>A0ABP1F682_9FLAO</name>